<dbReference type="InterPro" id="IPR002053">
    <property type="entry name" value="Glyco_hydro_25"/>
</dbReference>
<keyword evidence="5" id="KW-1185">Reference proteome</keyword>
<sequence>MSTCRGIDLSVYQGTQDWKAREAEGVVFAFAKASEGEHTHDQRFALHITGIIEAGLVPGAYHFGWPNQDVATEAANYVAAVRPYARRGFVHWLDLERRPDGANYAGTTAAGIRAYATAWTAKVQAAFPDQRVGVYTSASDLAAGHAPATVPLWYPAYPWPGAATYAQAEAHPKPGPSGRSPLFWQFTSTPLDRSICYLSESALRAWAAGTETDMALTTEDIDKVAAAVVAKLVAGGGVLETQDISNVASATAKAVLTMDGVIAAPADAPDAKTNQYWALQSYVKDTNARLRLIQATESAQSAAVAQLTTAVAAFDKSIDVAALVASVTAAIEDAVRKVVIHLDPAS</sequence>
<comment type="similarity">
    <text evidence="1">Belongs to the glycosyl hydrolase 25 family.</text>
</comment>
<evidence type="ECO:0000313" key="4">
    <source>
        <dbReference type="EMBL" id="MER7186139.1"/>
    </source>
</evidence>
<evidence type="ECO:0000256" key="1">
    <source>
        <dbReference type="ARBA" id="ARBA00010646"/>
    </source>
</evidence>
<proteinExistence type="inferred from homology"/>
<evidence type="ECO:0000313" key="5">
    <source>
        <dbReference type="Proteomes" id="UP001474181"/>
    </source>
</evidence>
<dbReference type="Pfam" id="PF01183">
    <property type="entry name" value="Glyco_hydro_25"/>
    <property type="match status" value="1"/>
</dbReference>
<protein>
    <submittedName>
        <fullName evidence="4">Glycoside hydrolase family 25 protein</fullName>
    </submittedName>
</protein>
<evidence type="ECO:0000256" key="3">
    <source>
        <dbReference type="ARBA" id="ARBA00023295"/>
    </source>
</evidence>
<dbReference type="PROSITE" id="PS51904">
    <property type="entry name" value="GLYCOSYL_HYDROL_F25_2"/>
    <property type="match status" value="1"/>
</dbReference>
<organism evidence="4 5">
    <name type="scientific">Streptomyces hyaluromycini</name>
    <dbReference type="NCBI Taxonomy" id="1377993"/>
    <lineage>
        <taxon>Bacteria</taxon>
        <taxon>Bacillati</taxon>
        <taxon>Actinomycetota</taxon>
        <taxon>Actinomycetes</taxon>
        <taxon>Kitasatosporales</taxon>
        <taxon>Streptomycetaceae</taxon>
        <taxon>Streptomyces</taxon>
    </lineage>
</organism>
<reference evidence="4 5" key="1">
    <citation type="submission" date="2024-06" db="EMBL/GenBank/DDBJ databases">
        <title>The Natural Products Discovery Center: Release of the First 8490 Sequenced Strains for Exploring Actinobacteria Biosynthetic Diversity.</title>
        <authorList>
            <person name="Kalkreuter E."/>
            <person name="Kautsar S.A."/>
            <person name="Yang D."/>
            <person name="Bader C.D."/>
            <person name="Teijaro C.N."/>
            <person name="Fluegel L."/>
            <person name="Davis C.M."/>
            <person name="Simpson J.R."/>
            <person name="Lauterbach L."/>
            <person name="Steele A.D."/>
            <person name="Gui C."/>
            <person name="Meng S."/>
            <person name="Li G."/>
            <person name="Viehrig K."/>
            <person name="Ye F."/>
            <person name="Su P."/>
            <person name="Kiefer A.F."/>
            <person name="Nichols A."/>
            <person name="Cepeda A.J."/>
            <person name="Yan W."/>
            <person name="Fan B."/>
            <person name="Jiang Y."/>
            <person name="Adhikari A."/>
            <person name="Zheng C.-J."/>
            <person name="Schuster L."/>
            <person name="Cowan T.M."/>
            <person name="Smanski M.J."/>
            <person name="Chevrette M.G."/>
            <person name="De Carvalho L.P.S."/>
            <person name="Shen B."/>
        </authorList>
    </citation>
    <scope>NUCLEOTIDE SEQUENCE [LARGE SCALE GENOMIC DNA]</scope>
    <source>
        <strain evidence="4 5">NPDC000234</strain>
    </source>
</reference>
<comment type="caution">
    <text evidence="4">The sequence shown here is derived from an EMBL/GenBank/DDBJ whole genome shotgun (WGS) entry which is preliminary data.</text>
</comment>
<dbReference type="RefSeq" id="WP_350789577.1">
    <property type="nucleotide sequence ID" value="NZ_JBEPEK010000542.1"/>
</dbReference>
<dbReference type="GO" id="GO:0016787">
    <property type="term" value="F:hydrolase activity"/>
    <property type="evidence" value="ECO:0007669"/>
    <property type="project" value="UniProtKB-KW"/>
</dbReference>
<dbReference type="CDD" id="cd00599">
    <property type="entry name" value="GH25_muramidase"/>
    <property type="match status" value="1"/>
</dbReference>
<dbReference type="Gene3D" id="3.20.20.80">
    <property type="entry name" value="Glycosidases"/>
    <property type="match status" value="1"/>
</dbReference>
<keyword evidence="2 4" id="KW-0378">Hydrolase</keyword>
<dbReference type="PANTHER" id="PTHR34135:SF2">
    <property type="entry name" value="LYSOZYME"/>
    <property type="match status" value="1"/>
</dbReference>
<dbReference type="SUPFAM" id="SSF51445">
    <property type="entry name" value="(Trans)glycosidases"/>
    <property type="match status" value="1"/>
</dbReference>
<name>A0ABV1XAT1_9ACTN</name>
<accession>A0ABV1XAT1</accession>
<dbReference type="InterPro" id="IPR018077">
    <property type="entry name" value="Glyco_hydro_fam25_subgr"/>
</dbReference>
<dbReference type="PANTHER" id="PTHR34135">
    <property type="entry name" value="LYSOZYME"/>
    <property type="match status" value="1"/>
</dbReference>
<keyword evidence="3" id="KW-0326">Glycosidase</keyword>
<dbReference type="Proteomes" id="UP001474181">
    <property type="component" value="Unassembled WGS sequence"/>
</dbReference>
<dbReference type="EMBL" id="JBEPEK010000542">
    <property type="protein sequence ID" value="MER7186139.1"/>
    <property type="molecule type" value="Genomic_DNA"/>
</dbReference>
<evidence type="ECO:0000256" key="2">
    <source>
        <dbReference type="ARBA" id="ARBA00022801"/>
    </source>
</evidence>
<gene>
    <name evidence="4" type="ORF">ABT404_42905</name>
</gene>
<dbReference type="SMART" id="SM00641">
    <property type="entry name" value="Glyco_25"/>
    <property type="match status" value="1"/>
</dbReference>
<dbReference type="InterPro" id="IPR017853">
    <property type="entry name" value="GH"/>
</dbReference>